<evidence type="ECO:0000256" key="7">
    <source>
        <dbReference type="ARBA" id="ARBA00022771"/>
    </source>
</evidence>
<keyword evidence="5" id="KW-0235">DNA replication</keyword>
<accession>A0AAU8GX80</accession>
<evidence type="ECO:0000256" key="5">
    <source>
        <dbReference type="ARBA" id="ARBA00022705"/>
    </source>
</evidence>
<evidence type="ECO:0000256" key="9">
    <source>
        <dbReference type="ARBA" id="ARBA00023163"/>
    </source>
</evidence>
<dbReference type="InterPro" id="IPR050219">
    <property type="entry name" value="DnaG_primase"/>
</dbReference>
<evidence type="ECO:0000256" key="8">
    <source>
        <dbReference type="ARBA" id="ARBA00022833"/>
    </source>
</evidence>
<dbReference type="RefSeq" id="WP_353684347.1">
    <property type="nucleotide sequence ID" value="NZ_CP144373.1"/>
</dbReference>
<evidence type="ECO:0000256" key="2">
    <source>
        <dbReference type="ARBA" id="ARBA00022515"/>
    </source>
</evidence>
<sequence>MFFDEIKDKIKQISIKDYLETVYGCEFKRVGNSWFCLSPLRAENNPSFSVKMPEENFWYDFGIGEGGDIFKLVQKLENCTFMEAYERLKNFLGIVPEMKNRKVEKILKKNNLDKAQHAQSFYRTIVKTSNEILIRRYFKTFGLPFYTEFGVAEYTSIKGEQFVVFPCPDKTNIISLECRAIKTINGYIEEVRDEYGKKIKRTIGNKYPWVFYRTSEAIVTESIFDCLAGELIYGNHLTLVALNGVGNVKLLPDVIHKYNLTTVHLALDNDEPGKIATQKAIELIPNEIDTFIKKDHVRAGVKDLYQLIKIKAEKEELCWQKLSKK</sequence>
<keyword evidence="1" id="KW-0240">DNA-directed RNA polymerase</keyword>
<keyword evidence="2" id="KW-0639">Primosome</keyword>
<dbReference type="Gene3D" id="3.90.580.10">
    <property type="entry name" value="Zinc finger, CHC2-type domain"/>
    <property type="match status" value="1"/>
</dbReference>
<dbReference type="SUPFAM" id="SSF57783">
    <property type="entry name" value="Zinc beta-ribbon"/>
    <property type="match status" value="1"/>
</dbReference>
<dbReference type="InterPro" id="IPR002694">
    <property type="entry name" value="Znf_CHC2"/>
</dbReference>
<dbReference type="GO" id="GO:0005737">
    <property type="term" value="C:cytoplasm"/>
    <property type="evidence" value="ECO:0007669"/>
    <property type="project" value="TreeGrafter"/>
</dbReference>
<dbReference type="GO" id="GO:0006269">
    <property type="term" value="P:DNA replication, synthesis of primer"/>
    <property type="evidence" value="ECO:0007669"/>
    <property type="project" value="UniProtKB-KW"/>
</dbReference>
<evidence type="ECO:0000256" key="6">
    <source>
        <dbReference type="ARBA" id="ARBA00022723"/>
    </source>
</evidence>
<keyword evidence="7" id="KW-0863">Zinc-finger</keyword>
<dbReference type="PANTHER" id="PTHR30313">
    <property type="entry name" value="DNA PRIMASE"/>
    <property type="match status" value="1"/>
</dbReference>
<dbReference type="Pfam" id="PF01807">
    <property type="entry name" value="Zn_ribbon_DnaG"/>
    <property type="match status" value="1"/>
</dbReference>
<dbReference type="Pfam" id="PF13155">
    <property type="entry name" value="Toprim_2"/>
    <property type="match status" value="1"/>
</dbReference>
<evidence type="ECO:0000313" key="11">
    <source>
        <dbReference type="EMBL" id="XCH46824.1"/>
    </source>
</evidence>
<keyword evidence="8" id="KW-0862">Zinc</keyword>
<organism evidence="11">
    <name type="scientific">Thermodesulfovibrio autotrophicus</name>
    <dbReference type="NCBI Taxonomy" id="3118333"/>
    <lineage>
        <taxon>Bacteria</taxon>
        <taxon>Pseudomonadati</taxon>
        <taxon>Nitrospirota</taxon>
        <taxon>Thermodesulfovibrionia</taxon>
        <taxon>Thermodesulfovibrionales</taxon>
        <taxon>Thermodesulfovibrionaceae</taxon>
        <taxon>Thermodesulfovibrio</taxon>
    </lineage>
</organism>
<dbReference type="GO" id="GO:0003677">
    <property type="term" value="F:DNA binding"/>
    <property type="evidence" value="ECO:0007669"/>
    <property type="project" value="InterPro"/>
</dbReference>
<reference evidence="11" key="1">
    <citation type="submission" date="2024-01" db="EMBL/GenBank/DDBJ databases">
        <title>The first autotrophic representatives of the genus Thermodesulfovibrio.</title>
        <authorList>
            <person name="Maltseva A.I."/>
            <person name="Elcheninov A.G."/>
            <person name="Kublanov I.V."/>
            <person name="Lebedinsky A.V."/>
            <person name="Frolov E.N."/>
        </authorList>
    </citation>
    <scope>NUCLEOTIDE SEQUENCE</scope>
    <source>
        <strain evidence="11">3907-1M</strain>
    </source>
</reference>
<dbReference type="GO" id="GO:0003899">
    <property type="term" value="F:DNA-directed RNA polymerase activity"/>
    <property type="evidence" value="ECO:0007669"/>
    <property type="project" value="InterPro"/>
</dbReference>
<evidence type="ECO:0000256" key="3">
    <source>
        <dbReference type="ARBA" id="ARBA00022679"/>
    </source>
</evidence>
<protein>
    <submittedName>
        <fullName evidence="11">CHC2 zinc finger domain-containing protein</fullName>
    </submittedName>
</protein>
<dbReference type="GO" id="GO:1990077">
    <property type="term" value="C:primosome complex"/>
    <property type="evidence" value="ECO:0007669"/>
    <property type="project" value="UniProtKB-KW"/>
</dbReference>
<dbReference type="PROSITE" id="PS50880">
    <property type="entry name" value="TOPRIM"/>
    <property type="match status" value="1"/>
</dbReference>
<dbReference type="KEGG" id="taut:V4D30_00765"/>
<dbReference type="SMART" id="SM00400">
    <property type="entry name" value="ZnF_CHCC"/>
    <property type="match status" value="1"/>
</dbReference>
<keyword evidence="4" id="KW-0548">Nucleotidyltransferase</keyword>
<evidence type="ECO:0000256" key="4">
    <source>
        <dbReference type="ARBA" id="ARBA00022695"/>
    </source>
</evidence>
<dbReference type="EMBL" id="CP144373">
    <property type="protein sequence ID" value="XCH46824.1"/>
    <property type="molecule type" value="Genomic_DNA"/>
</dbReference>
<evidence type="ECO:0000256" key="1">
    <source>
        <dbReference type="ARBA" id="ARBA00022478"/>
    </source>
</evidence>
<evidence type="ECO:0000259" key="10">
    <source>
        <dbReference type="PROSITE" id="PS50880"/>
    </source>
</evidence>
<dbReference type="InterPro" id="IPR006171">
    <property type="entry name" value="TOPRIM_dom"/>
</dbReference>
<dbReference type="InterPro" id="IPR036977">
    <property type="entry name" value="DNA_primase_Znf_CHC2"/>
</dbReference>
<gene>
    <name evidence="11" type="ORF">V4D30_00765</name>
</gene>
<name>A0AAU8GX80_9BACT</name>
<dbReference type="PANTHER" id="PTHR30313:SF2">
    <property type="entry name" value="DNA PRIMASE"/>
    <property type="match status" value="1"/>
</dbReference>
<proteinExistence type="predicted"/>
<dbReference type="InterPro" id="IPR034154">
    <property type="entry name" value="TOPRIM_DnaG/twinkle"/>
</dbReference>
<keyword evidence="3" id="KW-0808">Transferase</keyword>
<keyword evidence="9" id="KW-0804">Transcription</keyword>
<dbReference type="GO" id="GO:0000428">
    <property type="term" value="C:DNA-directed RNA polymerase complex"/>
    <property type="evidence" value="ECO:0007669"/>
    <property type="project" value="UniProtKB-KW"/>
</dbReference>
<dbReference type="AlphaFoldDB" id="A0AAU8GX80"/>
<dbReference type="GO" id="GO:0008270">
    <property type="term" value="F:zinc ion binding"/>
    <property type="evidence" value="ECO:0007669"/>
    <property type="project" value="UniProtKB-KW"/>
</dbReference>
<keyword evidence="6" id="KW-0479">Metal-binding</keyword>
<dbReference type="Gene3D" id="3.40.1360.10">
    <property type="match status" value="1"/>
</dbReference>
<dbReference type="CDD" id="cd01029">
    <property type="entry name" value="TOPRIM_primases"/>
    <property type="match status" value="1"/>
</dbReference>
<feature type="domain" description="Toprim" evidence="10">
    <location>
        <begin position="215"/>
        <end position="302"/>
    </location>
</feature>